<feature type="transmembrane region" description="Helical" evidence="1">
    <location>
        <begin position="312"/>
        <end position="332"/>
    </location>
</feature>
<protein>
    <recommendedName>
        <fullName evidence="4">DUF2029 domain-containing protein</fullName>
    </recommendedName>
</protein>
<keyword evidence="1" id="KW-1133">Transmembrane helix</keyword>
<feature type="transmembrane region" description="Helical" evidence="1">
    <location>
        <begin position="6"/>
        <end position="25"/>
    </location>
</feature>
<evidence type="ECO:0000256" key="1">
    <source>
        <dbReference type="SAM" id="Phobius"/>
    </source>
</evidence>
<keyword evidence="3" id="KW-1185">Reference proteome</keyword>
<evidence type="ECO:0000313" key="3">
    <source>
        <dbReference type="Proteomes" id="UP000000493"/>
    </source>
</evidence>
<feature type="transmembrane region" description="Helical" evidence="1">
    <location>
        <begin position="227"/>
        <end position="252"/>
    </location>
</feature>
<organism evidence="2 3">
    <name type="scientific">Runella slithyformis (strain ATCC 29530 / DSM 19594 / LMG 11500 / NCIMB 11436 / LSU 4)</name>
    <dbReference type="NCBI Taxonomy" id="761193"/>
    <lineage>
        <taxon>Bacteria</taxon>
        <taxon>Pseudomonadati</taxon>
        <taxon>Bacteroidota</taxon>
        <taxon>Cytophagia</taxon>
        <taxon>Cytophagales</taxon>
        <taxon>Spirosomataceae</taxon>
        <taxon>Runella</taxon>
    </lineage>
</organism>
<keyword evidence="1" id="KW-0812">Transmembrane</keyword>
<dbReference type="EMBL" id="CP002859">
    <property type="protein sequence ID" value="AEI48265.1"/>
    <property type="molecule type" value="Genomic_DNA"/>
</dbReference>
<feature type="transmembrane region" description="Helical" evidence="1">
    <location>
        <begin position="112"/>
        <end position="133"/>
    </location>
</feature>
<feature type="transmembrane region" description="Helical" evidence="1">
    <location>
        <begin position="139"/>
        <end position="156"/>
    </location>
</feature>
<dbReference type="Proteomes" id="UP000000493">
    <property type="component" value="Chromosome"/>
</dbReference>
<feature type="transmembrane region" description="Helical" evidence="1">
    <location>
        <begin position="85"/>
        <end position="105"/>
    </location>
</feature>
<name>A0A7U3ZJG7_RUNSL</name>
<proteinExistence type="predicted"/>
<dbReference type="KEGG" id="rsi:Runsl_1841"/>
<keyword evidence="1" id="KW-0472">Membrane</keyword>
<feature type="transmembrane region" description="Helical" evidence="1">
    <location>
        <begin position="402"/>
        <end position="418"/>
    </location>
</feature>
<feature type="transmembrane region" description="Helical" evidence="1">
    <location>
        <begin position="46"/>
        <end position="65"/>
    </location>
</feature>
<feature type="transmembrane region" description="Helical" evidence="1">
    <location>
        <begin position="344"/>
        <end position="366"/>
    </location>
</feature>
<evidence type="ECO:0008006" key="4">
    <source>
        <dbReference type="Google" id="ProtNLM"/>
    </source>
</evidence>
<reference evidence="3" key="1">
    <citation type="submission" date="2011-06" db="EMBL/GenBank/DDBJ databases">
        <title>The complete genome of chromosome of Runella slithyformis DSM 19594.</title>
        <authorList>
            <consortium name="US DOE Joint Genome Institute (JGI-PGF)"/>
            <person name="Lucas S."/>
            <person name="Han J."/>
            <person name="Lapidus A."/>
            <person name="Bruce D."/>
            <person name="Goodwin L."/>
            <person name="Pitluck S."/>
            <person name="Peters L."/>
            <person name="Kyrpides N."/>
            <person name="Mavromatis K."/>
            <person name="Ivanova N."/>
            <person name="Ovchinnikova G."/>
            <person name="Zhang X."/>
            <person name="Misra M."/>
            <person name="Detter J.C."/>
            <person name="Tapia R."/>
            <person name="Han C."/>
            <person name="Land M."/>
            <person name="Hauser L."/>
            <person name="Markowitz V."/>
            <person name="Cheng J.-F."/>
            <person name="Hugenholtz P."/>
            <person name="Woyke T."/>
            <person name="Wu D."/>
            <person name="Tindall B."/>
            <person name="Faehrich R."/>
            <person name="Brambilla E."/>
            <person name="Klenk H.-P."/>
            <person name="Eisen J.A."/>
        </authorList>
    </citation>
    <scope>NUCLEOTIDE SEQUENCE [LARGE SCALE GENOMIC DNA]</scope>
    <source>
        <strain evidence="3">ATCC 29530 / DSM 19594 / LMG 11500 / NCIMB 11436 / LSU 4</strain>
    </source>
</reference>
<accession>A0A7U3ZJG7</accession>
<dbReference type="RefSeq" id="WP_013927578.1">
    <property type="nucleotide sequence ID" value="NC_015703.1"/>
</dbReference>
<dbReference type="AlphaFoldDB" id="A0A7U3ZJG7"/>
<feature type="transmembrane region" description="Helical" evidence="1">
    <location>
        <begin position="273"/>
        <end position="292"/>
    </location>
</feature>
<sequence length="437" mass="49343">MEKKGWGVAVAVLAALAVYLLYAFLQPTYTYSLLDPRYDAHQYAKIYAYFSGFTANYHVSFPFNARILMPWLAAQLPFQDLTADFIWLNGLFIVAAIGLLTWVWWQLGIRPFWVGIALFWILFHWKGLVRMYLPDPVTADAGGYFWLTALLAVFLLQEKKGPMSARNWAVISVITVLGTLQKESFIAVMGVAVVWEGLNVGLVRTPTRASGFFAGKNSGGFGMIKPLLFSFCLSLAVYGIVISFFPSGSADWRNNSIVSILRGMKRYVGQPELFLRVPVSWFLAFGTFWLALLPTRFLKVTDSSIYHSSPLTVVTAAPHFYLWLFLSLFGGGDTTRILYNGMPFVLTFLLLRLNRLPAWTCGYVLVTSLPLMRLFTLEPDLGRYPSAMQQWCVECWTPAESWGYWAYAIAVSAGYYYLSRRFGAVGSDETNEVQAHR</sequence>
<reference evidence="2 3" key="2">
    <citation type="journal article" date="2012" name="Stand. Genomic Sci.">
        <title>Complete genome sequence of the aquatic bacterium Runella slithyformis type strain (LSU 4(T)).</title>
        <authorList>
            <person name="Copeland A."/>
            <person name="Zhang X."/>
            <person name="Misra M."/>
            <person name="Lapidus A."/>
            <person name="Nolan M."/>
            <person name="Lucas S."/>
            <person name="Deshpande S."/>
            <person name="Cheng J.F."/>
            <person name="Tapia R."/>
            <person name="Goodwin L.A."/>
            <person name="Pitluck S."/>
            <person name="Liolios K."/>
            <person name="Pagani I."/>
            <person name="Ivanova N."/>
            <person name="Mikhailova N."/>
            <person name="Pati A."/>
            <person name="Chen A."/>
            <person name="Palaniappan K."/>
            <person name="Land M."/>
            <person name="Hauser L."/>
            <person name="Pan C."/>
            <person name="Jeffries C.D."/>
            <person name="Detter J.C."/>
            <person name="Brambilla E.M."/>
            <person name="Rohde M."/>
            <person name="Djao O.D."/>
            <person name="Goker M."/>
            <person name="Sikorski J."/>
            <person name="Tindall B.J."/>
            <person name="Woyke T."/>
            <person name="Bristow J."/>
            <person name="Eisen J.A."/>
            <person name="Markowitz V."/>
            <person name="Hugenholtz P."/>
            <person name="Kyrpides N.C."/>
            <person name="Klenk H.P."/>
            <person name="Mavromatis K."/>
        </authorList>
    </citation>
    <scope>NUCLEOTIDE SEQUENCE [LARGE SCALE GENOMIC DNA]</scope>
    <source>
        <strain evidence="3">ATCC 29530 / DSM 19594 / LMG 11500 / NCIMB 11436 / LSU 4</strain>
    </source>
</reference>
<gene>
    <name evidence="2" type="ordered locus">Runsl_1841</name>
</gene>
<evidence type="ECO:0000313" key="2">
    <source>
        <dbReference type="EMBL" id="AEI48265.1"/>
    </source>
</evidence>
<feature type="transmembrane region" description="Helical" evidence="1">
    <location>
        <begin position="168"/>
        <end position="195"/>
    </location>
</feature>